<dbReference type="EMBL" id="LXQA010779184">
    <property type="protein sequence ID" value="MCI70608.1"/>
    <property type="molecule type" value="Genomic_DNA"/>
</dbReference>
<accession>A0A392UC42</accession>
<protein>
    <submittedName>
        <fullName evidence="1">Uncharacterized protein</fullName>
    </submittedName>
</protein>
<evidence type="ECO:0000313" key="1">
    <source>
        <dbReference type="EMBL" id="MCI70608.1"/>
    </source>
</evidence>
<comment type="caution">
    <text evidence="1">The sequence shown here is derived from an EMBL/GenBank/DDBJ whole genome shotgun (WGS) entry which is preliminary data.</text>
</comment>
<keyword evidence="2" id="KW-1185">Reference proteome</keyword>
<dbReference type="AlphaFoldDB" id="A0A392UC42"/>
<reference evidence="1 2" key="1">
    <citation type="journal article" date="2018" name="Front. Plant Sci.">
        <title>Red Clover (Trifolium pratense) and Zigzag Clover (T. medium) - A Picture of Genomic Similarities and Differences.</title>
        <authorList>
            <person name="Dluhosova J."/>
            <person name="Istvanek J."/>
            <person name="Nedelnik J."/>
            <person name="Repkova J."/>
        </authorList>
    </citation>
    <scope>NUCLEOTIDE SEQUENCE [LARGE SCALE GENOMIC DNA]</scope>
    <source>
        <strain evidence="2">cv. 10/8</strain>
        <tissue evidence="1">Leaf</tissue>
    </source>
</reference>
<feature type="non-terminal residue" evidence="1">
    <location>
        <position position="39"/>
    </location>
</feature>
<organism evidence="1 2">
    <name type="scientific">Trifolium medium</name>
    <dbReference type="NCBI Taxonomy" id="97028"/>
    <lineage>
        <taxon>Eukaryota</taxon>
        <taxon>Viridiplantae</taxon>
        <taxon>Streptophyta</taxon>
        <taxon>Embryophyta</taxon>
        <taxon>Tracheophyta</taxon>
        <taxon>Spermatophyta</taxon>
        <taxon>Magnoliopsida</taxon>
        <taxon>eudicotyledons</taxon>
        <taxon>Gunneridae</taxon>
        <taxon>Pentapetalae</taxon>
        <taxon>rosids</taxon>
        <taxon>fabids</taxon>
        <taxon>Fabales</taxon>
        <taxon>Fabaceae</taxon>
        <taxon>Papilionoideae</taxon>
        <taxon>50 kb inversion clade</taxon>
        <taxon>NPAAA clade</taxon>
        <taxon>Hologalegina</taxon>
        <taxon>IRL clade</taxon>
        <taxon>Trifolieae</taxon>
        <taxon>Trifolium</taxon>
    </lineage>
</organism>
<dbReference type="Proteomes" id="UP000265520">
    <property type="component" value="Unassembled WGS sequence"/>
</dbReference>
<proteinExistence type="predicted"/>
<name>A0A392UC42_9FABA</name>
<evidence type="ECO:0000313" key="2">
    <source>
        <dbReference type="Proteomes" id="UP000265520"/>
    </source>
</evidence>
<sequence length="39" mass="4247">MLNQMLEHVNVEACALTSEPCVEQHVEACALASESCVEQ</sequence>